<dbReference type="STRING" id="1459.AF332_06125"/>
<dbReference type="AlphaFoldDB" id="A0A0M0G984"/>
<evidence type="ECO:0000313" key="2">
    <source>
        <dbReference type="Proteomes" id="UP000037109"/>
    </source>
</evidence>
<dbReference type="RefSeq" id="WP_053433803.1">
    <property type="nucleotide sequence ID" value="NZ_LGUF01000007.1"/>
</dbReference>
<dbReference type="Pfam" id="PF10830">
    <property type="entry name" value="DUF2553"/>
    <property type="match status" value="1"/>
</dbReference>
<gene>
    <name evidence="1" type="ORF">AF332_06125</name>
</gene>
<reference evidence="2" key="1">
    <citation type="submission" date="2015-07" db="EMBL/GenBank/DDBJ databases">
        <title>Fjat-10036 dsm4.</title>
        <authorList>
            <person name="Liu B."/>
            <person name="Wang J."/>
            <person name="Zhu Y."/>
            <person name="Liu G."/>
            <person name="Chen Q."/>
            <person name="Chen Z."/>
            <person name="Lan J."/>
            <person name="Che J."/>
            <person name="Ge C."/>
            <person name="Shi H."/>
            <person name="Pan Z."/>
            <person name="Liu X."/>
        </authorList>
    </citation>
    <scope>NUCLEOTIDE SEQUENCE [LARGE SCALE GENOMIC DNA]</scope>
    <source>
        <strain evidence="2">DSM 4</strain>
    </source>
</reference>
<accession>A0A0M0G984</accession>
<proteinExistence type="predicted"/>
<dbReference type="OrthoDB" id="2876840at2"/>
<dbReference type="Proteomes" id="UP000037109">
    <property type="component" value="Unassembled WGS sequence"/>
</dbReference>
<evidence type="ECO:0000313" key="1">
    <source>
        <dbReference type="EMBL" id="KON86440.1"/>
    </source>
</evidence>
<organism evidence="1 2">
    <name type="scientific">Sporosarcina globispora</name>
    <name type="common">Bacillus globisporus</name>
    <dbReference type="NCBI Taxonomy" id="1459"/>
    <lineage>
        <taxon>Bacteria</taxon>
        <taxon>Bacillati</taxon>
        <taxon>Bacillota</taxon>
        <taxon>Bacilli</taxon>
        <taxon>Bacillales</taxon>
        <taxon>Caryophanaceae</taxon>
        <taxon>Sporosarcina</taxon>
    </lineage>
</organism>
<protein>
    <recommendedName>
        <fullName evidence="3">DUF2553 domain-containing protein</fullName>
    </recommendedName>
</protein>
<sequence length="79" mass="9135">MTLNQQKIDITNQIVGKLNNNQIDLYLENEKIGQINMPEGTPFNLTHHFEADHQKIYQNVSVPAKTQERYTDCDEGGWC</sequence>
<keyword evidence="2" id="KW-1185">Reference proteome</keyword>
<evidence type="ECO:0008006" key="3">
    <source>
        <dbReference type="Google" id="ProtNLM"/>
    </source>
</evidence>
<dbReference type="PATRIC" id="fig|1459.3.peg.1293"/>
<name>A0A0M0G984_SPOGL</name>
<dbReference type="InterPro" id="IPR020140">
    <property type="entry name" value="Uncharacterised_YusG"/>
</dbReference>
<dbReference type="EMBL" id="LGUF01000007">
    <property type="protein sequence ID" value="KON86440.1"/>
    <property type="molecule type" value="Genomic_DNA"/>
</dbReference>
<comment type="caution">
    <text evidence="1">The sequence shown here is derived from an EMBL/GenBank/DDBJ whole genome shotgun (WGS) entry which is preliminary data.</text>
</comment>